<name>A0AAD3SSB2_NEPGR</name>
<comment type="caution">
    <text evidence="1">The sequence shown here is derived from an EMBL/GenBank/DDBJ whole genome shotgun (WGS) entry which is preliminary data.</text>
</comment>
<dbReference type="Proteomes" id="UP001279734">
    <property type="component" value="Unassembled WGS sequence"/>
</dbReference>
<organism evidence="1 2">
    <name type="scientific">Nepenthes gracilis</name>
    <name type="common">Slender pitcher plant</name>
    <dbReference type="NCBI Taxonomy" id="150966"/>
    <lineage>
        <taxon>Eukaryota</taxon>
        <taxon>Viridiplantae</taxon>
        <taxon>Streptophyta</taxon>
        <taxon>Embryophyta</taxon>
        <taxon>Tracheophyta</taxon>
        <taxon>Spermatophyta</taxon>
        <taxon>Magnoliopsida</taxon>
        <taxon>eudicotyledons</taxon>
        <taxon>Gunneridae</taxon>
        <taxon>Pentapetalae</taxon>
        <taxon>Caryophyllales</taxon>
        <taxon>Nepenthaceae</taxon>
        <taxon>Nepenthes</taxon>
    </lineage>
</organism>
<keyword evidence="2" id="KW-1185">Reference proteome</keyword>
<evidence type="ECO:0000313" key="1">
    <source>
        <dbReference type="EMBL" id="GMH15557.1"/>
    </source>
</evidence>
<dbReference type="EMBL" id="BSYO01000015">
    <property type="protein sequence ID" value="GMH15557.1"/>
    <property type="molecule type" value="Genomic_DNA"/>
</dbReference>
<evidence type="ECO:0000313" key="2">
    <source>
        <dbReference type="Proteomes" id="UP001279734"/>
    </source>
</evidence>
<sequence length="76" mass="8515">MGSCFRLKLGRFLVPLDGIVVKLESQGHSDVALLALKWCCELMPCCFCCMDTLMELLSIAEYRRPACPALKMDAQM</sequence>
<protein>
    <submittedName>
        <fullName evidence="1">Uncharacterized protein</fullName>
    </submittedName>
</protein>
<proteinExistence type="predicted"/>
<dbReference type="AlphaFoldDB" id="A0AAD3SSB2"/>
<accession>A0AAD3SSB2</accession>
<gene>
    <name evidence="1" type="ORF">Nepgr_017398</name>
</gene>
<reference evidence="1" key="1">
    <citation type="submission" date="2023-05" db="EMBL/GenBank/DDBJ databases">
        <title>Nepenthes gracilis genome sequencing.</title>
        <authorList>
            <person name="Fukushima K."/>
        </authorList>
    </citation>
    <scope>NUCLEOTIDE SEQUENCE</scope>
    <source>
        <strain evidence="1">SING2019-196</strain>
    </source>
</reference>